<dbReference type="EMBL" id="PGFF01000001">
    <property type="protein sequence ID" value="PJJ72991.1"/>
    <property type="molecule type" value="Genomic_DNA"/>
</dbReference>
<feature type="transmembrane region" description="Helical" evidence="1">
    <location>
        <begin position="60"/>
        <end position="81"/>
    </location>
</feature>
<feature type="transmembrane region" description="Helical" evidence="1">
    <location>
        <begin position="102"/>
        <end position="122"/>
    </location>
</feature>
<organism evidence="2 3">
    <name type="scientific">Diaminobutyricimonas aerilata</name>
    <dbReference type="NCBI Taxonomy" id="1162967"/>
    <lineage>
        <taxon>Bacteria</taxon>
        <taxon>Bacillati</taxon>
        <taxon>Actinomycetota</taxon>
        <taxon>Actinomycetes</taxon>
        <taxon>Micrococcales</taxon>
        <taxon>Microbacteriaceae</taxon>
        <taxon>Diaminobutyricimonas</taxon>
    </lineage>
</organism>
<feature type="transmembrane region" description="Helical" evidence="1">
    <location>
        <begin position="128"/>
        <end position="145"/>
    </location>
</feature>
<keyword evidence="1" id="KW-1133">Transmembrane helix</keyword>
<accession>A0A2M9CM59</accession>
<dbReference type="AlphaFoldDB" id="A0A2M9CM59"/>
<evidence type="ECO:0000256" key="1">
    <source>
        <dbReference type="SAM" id="Phobius"/>
    </source>
</evidence>
<keyword evidence="1" id="KW-0812">Transmembrane</keyword>
<dbReference type="Proteomes" id="UP000228758">
    <property type="component" value="Unassembled WGS sequence"/>
</dbReference>
<sequence length="160" mass="16963">MLSHMENDFEHGQPSPADARAALSSLDADGARLAQHVVTPWWYHPALGAVVALLTGAQALPMPVAIVLVAVGIAALPVLTTTYSRRYGVAVSQPAGPRSRRLLHLALAMVIAAMAASLTIRLGALPTWWALAPTTLAFAMTVVLGRRYDGALRDELAHRA</sequence>
<reference evidence="2 3" key="1">
    <citation type="submission" date="2017-11" db="EMBL/GenBank/DDBJ databases">
        <title>Genomic Encyclopedia of Archaeal and Bacterial Type Strains, Phase II (KMG-II): From Individual Species to Whole Genera.</title>
        <authorList>
            <person name="Goeker M."/>
        </authorList>
    </citation>
    <scope>NUCLEOTIDE SEQUENCE [LARGE SCALE GENOMIC DNA]</scope>
    <source>
        <strain evidence="2 3">DSM 27393</strain>
    </source>
</reference>
<gene>
    <name evidence="2" type="ORF">CLV46_2571</name>
</gene>
<protein>
    <submittedName>
        <fullName evidence="2">Uncharacterized protein</fullName>
    </submittedName>
</protein>
<evidence type="ECO:0000313" key="2">
    <source>
        <dbReference type="EMBL" id="PJJ72991.1"/>
    </source>
</evidence>
<name>A0A2M9CM59_9MICO</name>
<evidence type="ECO:0000313" key="3">
    <source>
        <dbReference type="Proteomes" id="UP000228758"/>
    </source>
</evidence>
<keyword evidence="1" id="KW-0472">Membrane</keyword>
<keyword evidence="3" id="KW-1185">Reference proteome</keyword>
<comment type="caution">
    <text evidence="2">The sequence shown here is derived from an EMBL/GenBank/DDBJ whole genome shotgun (WGS) entry which is preliminary data.</text>
</comment>
<proteinExistence type="predicted"/>